<name>A0A9W6R1D8_9PSEU</name>
<evidence type="ECO:0000313" key="4">
    <source>
        <dbReference type="EMBL" id="GLY67781.1"/>
    </source>
</evidence>
<dbReference type="EMBL" id="BSTI01000009">
    <property type="protein sequence ID" value="GLY67781.1"/>
    <property type="molecule type" value="Genomic_DNA"/>
</dbReference>
<proteinExistence type="predicted"/>
<dbReference type="PANTHER" id="PTHR43080">
    <property type="entry name" value="CBS DOMAIN-CONTAINING PROTEIN CBSX3, MITOCHONDRIAL"/>
    <property type="match status" value="1"/>
</dbReference>
<evidence type="ECO:0000256" key="2">
    <source>
        <dbReference type="PROSITE-ProRule" id="PRU00703"/>
    </source>
</evidence>
<reference evidence="4" key="1">
    <citation type="submission" date="2023-03" db="EMBL/GenBank/DDBJ databases">
        <title>Amycolatopsis taiwanensis NBRC 103393.</title>
        <authorList>
            <person name="Ichikawa N."/>
            <person name="Sato H."/>
            <person name="Tonouchi N."/>
        </authorList>
    </citation>
    <scope>NUCLEOTIDE SEQUENCE</scope>
    <source>
        <strain evidence="4">NBRC 103393</strain>
    </source>
</reference>
<feature type="domain" description="CBS" evidence="3">
    <location>
        <begin position="12"/>
        <end position="72"/>
    </location>
</feature>
<organism evidence="4 5">
    <name type="scientific">Amycolatopsis taiwanensis</name>
    <dbReference type="NCBI Taxonomy" id="342230"/>
    <lineage>
        <taxon>Bacteria</taxon>
        <taxon>Bacillati</taxon>
        <taxon>Actinomycetota</taxon>
        <taxon>Actinomycetes</taxon>
        <taxon>Pseudonocardiales</taxon>
        <taxon>Pseudonocardiaceae</taxon>
        <taxon>Amycolatopsis</taxon>
    </lineage>
</organism>
<evidence type="ECO:0000256" key="1">
    <source>
        <dbReference type="ARBA" id="ARBA00023122"/>
    </source>
</evidence>
<dbReference type="InterPro" id="IPR046342">
    <property type="entry name" value="CBS_dom_sf"/>
</dbReference>
<sequence length="197" mass="21250">MIGEDMYASEIMTRPVIRVGPNTPVREATALLIQHGFAALPVVSAEEEVVGIFTEADALRSGFGAEPPEFDLPVEKLMTTPAEVVTMNTDVARIARHMLHDRLRCVPVVDDGALVGVISRRDLLRPLVRGDDAIAAQLHALLRDYSGQRDRWTVGVVGGVATVGGDFSDEAERRVVAALAHTVPGVNRVELTHAVTQ</sequence>
<dbReference type="PROSITE" id="PS51371">
    <property type="entry name" value="CBS"/>
    <property type="match status" value="2"/>
</dbReference>
<dbReference type="Proteomes" id="UP001165136">
    <property type="component" value="Unassembled WGS sequence"/>
</dbReference>
<keyword evidence="1 2" id="KW-0129">CBS domain</keyword>
<protein>
    <recommendedName>
        <fullName evidence="3">CBS domain-containing protein</fullName>
    </recommendedName>
</protein>
<dbReference type="SMART" id="SM00116">
    <property type="entry name" value="CBS"/>
    <property type="match status" value="2"/>
</dbReference>
<evidence type="ECO:0000313" key="5">
    <source>
        <dbReference type="Proteomes" id="UP001165136"/>
    </source>
</evidence>
<dbReference type="InterPro" id="IPR000644">
    <property type="entry name" value="CBS_dom"/>
</dbReference>
<evidence type="ECO:0000259" key="3">
    <source>
        <dbReference type="PROSITE" id="PS51371"/>
    </source>
</evidence>
<dbReference type="InterPro" id="IPR051257">
    <property type="entry name" value="Diverse_CBS-Domain"/>
</dbReference>
<dbReference type="PANTHER" id="PTHR43080:SF2">
    <property type="entry name" value="CBS DOMAIN-CONTAINING PROTEIN"/>
    <property type="match status" value="1"/>
</dbReference>
<comment type="caution">
    <text evidence="4">The sequence shown here is derived from an EMBL/GenBank/DDBJ whole genome shotgun (WGS) entry which is preliminary data.</text>
</comment>
<dbReference type="Pfam" id="PF00571">
    <property type="entry name" value="CBS"/>
    <property type="match status" value="2"/>
</dbReference>
<gene>
    <name evidence="4" type="ORF">Atai01_44000</name>
</gene>
<accession>A0A9W6R1D8</accession>
<dbReference type="Gene3D" id="3.10.580.10">
    <property type="entry name" value="CBS-domain"/>
    <property type="match status" value="1"/>
</dbReference>
<feature type="domain" description="CBS" evidence="3">
    <location>
        <begin position="78"/>
        <end position="133"/>
    </location>
</feature>
<dbReference type="AlphaFoldDB" id="A0A9W6R1D8"/>
<keyword evidence="5" id="KW-1185">Reference proteome</keyword>
<dbReference type="SUPFAM" id="SSF54631">
    <property type="entry name" value="CBS-domain pair"/>
    <property type="match status" value="1"/>
</dbReference>